<reference evidence="5 6" key="1">
    <citation type="submission" date="2020-08" db="EMBL/GenBank/DDBJ databases">
        <title>Genomic Encyclopedia of Type Strains, Phase IV (KMG-V): Genome sequencing to study the core and pangenomes of soil and plant-associated prokaryotes.</title>
        <authorList>
            <person name="Whitman W."/>
        </authorList>
    </citation>
    <scope>NUCLEOTIDE SEQUENCE [LARGE SCALE GENOMIC DNA]</scope>
    <source>
        <strain evidence="5 6">M8US30</strain>
    </source>
</reference>
<dbReference type="SMART" id="SM00421">
    <property type="entry name" value="HTH_LUXR"/>
    <property type="match status" value="1"/>
</dbReference>
<feature type="domain" description="HTH luxR-type" evidence="4">
    <location>
        <begin position="162"/>
        <end position="227"/>
    </location>
</feature>
<name>A0A7W8N1U7_9BACT</name>
<dbReference type="Proteomes" id="UP000569092">
    <property type="component" value="Unassembled WGS sequence"/>
</dbReference>
<evidence type="ECO:0000256" key="3">
    <source>
        <dbReference type="ARBA" id="ARBA00023163"/>
    </source>
</evidence>
<evidence type="ECO:0000313" key="6">
    <source>
        <dbReference type="Proteomes" id="UP000569092"/>
    </source>
</evidence>
<dbReference type="PANTHER" id="PTHR44688">
    <property type="entry name" value="DNA-BINDING TRANSCRIPTIONAL ACTIVATOR DEVR_DOSR"/>
    <property type="match status" value="1"/>
</dbReference>
<accession>A0A7W8N1U7</accession>
<protein>
    <submittedName>
        <fullName evidence="5">DNA-binding NarL/FixJ family response regulator</fullName>
    </submittedName>
</protein>
<dbReference type="PROSITE" id="PS50043">
    <property type="entry name" value="HTH_LUXR_2"/>
    <property type="match status" value="1"/>
</dbReference>
<organism evidence="5 6">
    <name type="scientific">Tunturiibacter lichenicola</name>
    <dbReference type="NCBI Taxonomy" id="2051959"/>
    <lineage>
        <taxon>Bacteria</taxon>
        <taxon>Pseudomonadati</taxon>
        <taxon>Acidobacteriota</taxon>
        <taxon>Terriglobia</taxon>
        <taxon>Terriglobales</taxon>
        <taxon>Acidobacteriaceae</taxon>
        <taxon>Tunturiibacter</taxon>
    </lineage>
</organism>
<evidence type="ECO:0000256" key="2">
    <source>
        <dbReference type="ARBA" id="ARBA00023125"/>
    </source>
</evidence>
<evidence type="ECO:0000256" key="1">
    <source>
        <dbReference type="ARBA" id="ARBA00023015"/>
    </source>
</evidence>
<dbReference type="InterPro" id="IPR011006">
    <property type="entry name" value="CheY-like_superfamily"/>
</dbReference>
<dbReference type="GO" id="GO:0003677">
    <property type="term" value="F:DNA binding"/>
    <property type="evidence" value="ECO:0007669"/>
    <property type="project" value="UniProtKB-KW"/>
</dbReference>
<proteinExistence type="predicted"/>
<dbReference type="PANTHER" id="PTHR44688:SF16">
    <property type="entry name" value="DNA-BINDING TRANSCRIPTIONAL ACTIVATOR DEVR_DOSR"/>
    <property type="match status" value="1"/>
</dbReference>
<dbReference type="GO" id="GO:0006355">
    <property type="term" value="P:regulation of DNA-templated transcription"/>
    <property type="evidence" value="ECO:0007669"/>
    <property type="project" value="InterPro"/>
</dbReference>
<dbReference type="InterPro" id="IPR000792">
    <property type="entry name" value="Tscrpt_reg_LuxR_C"/>
</dbReference>
<dbReference type="SUPFAM" id="SSF46894">
    <property type="entry name" value="C-terminal effector domain of the bipartite response regulators"/>
    <property type="match status" value="1"/>
</dbReference>
<comment type="caution">
    <text evidence="5">The sequence shown here is derived from an EMBL/GenBank/DDBJ whole genome shotgun (WGS) entry which is preliminary data.</text>
</comment>
<dbReference type="AlphaFoldDB" id="A0A7W8N1U7"/>
<dbReference type="EMBL" id="JACHDZ010000001">
    <property type="protein sequence ID" value="MBB5342677.1"/>
    <property type="molecule type" value="Genomic_DNA"/>
</dbReference>
<dbReference type="Gene3D" id="3.40.50.2300">
    <property type="match status" value="1"/>
</dbReference>
<dbReference type="CDD" id="cd06170">
    <property type="entry name" value="LuxR_C_like"/>
    <property type="match status" value="1"/>
</dbReference>
<gene>
    <name evidence="5" type="ORF">HDF10_000627</name>
</gene>
<keyword evidence="3" id="KW-0804">Transcription</keyword>
<evidence type="ECO:0000313" key="5">
    <source>
        <dbReference type="EMBL" id="MBB5342677.1"/>
    </source>
</evidence>
<dbReference type="SUPFAM" id="SSF52172">
    <property type="entry name" value="CheY-like"/>
    <property type="match status" value="1"/>
</dbReference>
<dbReference type="Pfam" id="PF00196">
    <property type="entry name" value="GerE"/>
    <property type="match status" value="1"/>
</dbReference>
<dbReference type="InterPro" id="IPR036388">
    <property type="entry name" value="WH-like_DNA-bd_sf"/>
</dbReference>
<dbReference type="InterPro" id="IPR016032">
    <property type="entry name" value="Sig_transdc_resp-reg_C-effctor"/>
</dbReference>
<sequence length="234" mass="25024">MSKGAAQAMKDAKQKKGKKAGGALRVGLVAADPLRILGLQTIFPDGGPVEVVPLSVPGALDASGVSLILIDSACTDHIFELLATFRRTRPRFRLIVLGLEEDHDHIQRIIGAGAKGYLAHSAKESEIRMAIDVVQDGSVWAPRKVLARLLESTSTGAETAAKPAKAPKFTQRELQVLRLLAAGHPNPAIGRELGIDVGTVKKHVGKLMRKVGVDNRIALSVQVVNQKLLLRQVP</sequence>
<dbReference type="Gene3D" id="1.10.10.10">
    <property type="entry name" value="Winged helix-like DNA-binding domain superfamily/Winged helix DNA-binding domain"/>
    <property type="match status" value="1"/>
</dbReference>
<evidence type="ECO:0000259" key="4">
    <source>
        <dbReference type="PROSITE" id="PS50043"/>
    </source>
</evidence>
<dbReference type="PRINTS" id="PR00038">
    <property type="entry name" value="HTHLUXR"/>
</dbReference>
<keyword evidence="2 5" id="KW-0238">DNA-binding</keyword>
<keyword evidence="1" id="KW-0805">Transcription regulation</keyword>